<keyword evidence="1" id="KW-1133">Transmembrane helix</keyword>
<evidence type="ECO:0000313" key="4">
    <source>
        <dbReference type="EMBL" id="MCC2129183.1"/>
    </source>
</evidence>
<gene>
    <name evidence="4" type="ORF">LKD37_06570</name>
</gene>
<feature type="domain" description="PepSY" evidence="2">
    <location>
        <begin position="398"/>
        <end position="460"/>
    </location>
</feature>
<accession>A0AAE3DCP5</accession>
<keyword evidence="1" id="KW-0472">Membrane</keyword>
<feature type="domain" description="Anti-sigma factor RsgI-like middle" evidence="3">
    <location>
        <begin position="77"/>
        <end position="212"/>
    </location>
</feature>
<feature type="domain" description="PepSY" evidence="2">
    <location>
        <begin position="325"/>
        <end position="385"/>
    </location>
</feature>
<protein>
    <submittedName>
        <fullName evidence="4">PepSY domain-containing protein</fullName>
    </submittedName>
</protein>
<evidence type="ECO:0000259" key="2">
    <source>
        <dbReference type="Pfam" id="PF03413"/>
    </source>
</evidence>
<dbReference type="Gene3D" id="3.10.450.40">
    <property type="match status" value="3"/>
</dbReference>
<dbReference type="Pfam" id="PF03413">
    <property type="entry name" value="PepSY"/>
    <property type="match status" value="3"/>
</dbReference>
<dbReference type="InterPro" id="IPR055431">
    <property type="entry name" value="RsgI_M"/>
</dbReference>
<dbReference type="RefSeq" id="WP_302928479.1">
    <property type="nucleotide sequence ID" value="NZ_JAJEPW010000014.1"/>
</dbReference>
<organism evidence="4 5">
    <name type="scientific">Brotocaccenecus cirricatena</name>
    <dbReference type="NCBI Taxonomy" id="3064195"/>
    <lineage>
        <taxon>Bacteria</taxon>
        <taxon>Bacillati</taxon>
        <taxon>Bacillota</taxon>
        <taxon>Clostridia</taxon>
        <taxon>Eubacteriales</taxon>
        <taxon>Oscillospiraceae</taxon>
        <taxon>Brotocaccenecus</taxon>
    </lineage>
</organism>
<name>A0AAE3DCP5_9FIRM</name>
<sequence length="465" mass="49469">MTNDQMERRLSAALDKTAPDDVDGVLSRCTERKGTVVPMKKKNNRMKKWMQAVAACLAVLLLGGGGLLVQQAHAVTSVVSLDVNPSIELRVNSREKVVSCQALNQEAQAVLEDMDGGRDLKGVKADVAVNAIVGSLVRCGYLDSLSSAILISVEDKDQARAQRLQQELTNVAGGALGNSQAAVLSQTVQQDKELEKQAKANNISTGKAALIRQAMALNGSLTFEGLAQLSVEELRDLIEAGAPGMPIGMQAALEAAAQYAGLTTADITDADVDPELDETPAHYEVEFQVPGKGELEYKVEAYTGQVLTGQANVQPSTPVNPSGDIGMEAAKSAALKHAGLSTAVFTKAERDYDDGRLEYELEFHTDSAAYEVTVDAATGRVLDYEKENLRGGTGGTDIGAQAAKAAALKHAGLSEGQVQQLQVEWDNENGRAVYEVEFKSGGMEYDYVIDAATGAVLDHETERDD</sequence>
<proteinExistence type="predicted"/>
<evidence type="ECO:0000313" key="5">
    <source>
        <dbReference type="Proteomes" id="UP001199319"/>
    </source>
</evidence>
<dbReference type="Proteomes" id="UP001199319">
    <property type="component" value="Unassembled WGS sequence"/>
</dbReference>
<dbReference type="AlphaFoldDB" id="A0AAE3DCP5"/>
<dbReference type="Pfam" id="PF23750">
    <property type="entry name" value="RsgI_M"/>
    <property type="match status" value="1"/>
</dbReference>
<feature type="domain" description="PepSY" evidence="2">
    <location>
        <begin position="247"/>
        <end position="307"/>
    </location>
</feature>
<keyword evidence="1" id="KW-0812">Transmembrane</keyword>
<feature type="transmembrane region" description="Helical" evidence="1">
    <location>
        <begin position="49"/>
        <end position="69"/>
    </location>
</feature>
<comment type="caution">
    <text evidence="4">The sequence shown here is derived from an EMBL/GenBank/DDBJ whole genome shotgun (WGS) entry which is preliminary data.</text>
</comment>
<evidence type="ECO:0000256" key="1">
    <source>
        <dbReference type="SAM" id="Phobius"/>
    </source>
</evidence>
<evidence type="ECO:0000259" key="3">
    <source>
        <dbReference type="Pfam" id="PF23750"/>
    </source>
</evidence>
<dbReference type="EMBL" id="JAJEPW010000014">
    <property type="protein sequence ID" value="MCC2129183.1"/>
    <property type="molecule type" value="Genomic_DNA"/>
</dbReference>
<dbReference type="InterPro" id="IPR025711">
    <property type="entry name" value="PepSY"/>
</dbReference>
<keyword evidence="5" id="KW-1185">Reference proteome</keyword>
<reference evidence="4" key="1">
    <citation type="submission" date="2021-10" db="EMBL/GenBank/DDBJ databases">
        <title>Anaerobic single-cell dispensing facilitates the cultivation of human gut bacteria.</title>
        <authorList>
            <person name="Afrizal A."/>
        </authorList>
    </citation>
    <scope>NUCLEOTIDE SEQUENCE</scope>
    <source>
        <strain evidence="4">CLA-AA-H272</strain>
    </source>
</reference>